<feature type="transmembrane region" description="Helical" evidence="6">
    <location>
        <begin position="466"/>
        <end position="485"/>
    </location>
</feature>
<evidence type="ECO:0000256" key="1">
    <source>
        <dbReference type="ARBA" id="ARBA00004651"/>
    </source>
</evidence>
<dbReference type="AlphaFoldDB" id="K4KIU2"/>
<protein>
    <submittedName>
        <fullName evidence="8">Efflux ABC transporter permease</fullName>
    </submittedName>
</protein>
<reference evidence="8 9" key="1">
    <citation type="journal article" date="2013" name="Genome Announc.">
        <title>Complete genome sequence of Simiduia agarivorans SA1(T), a marine bacterium able to degrade a variety of polysaccharides.</title>
        <authorList>
            <person name="Lin S.Y."/>
            <person name="Shieh W.Y."/>
            <person name="Chen J.S."/>
            <person name="Tang S.L."/>
        </authorList>
    </citation>
    <scope>NUCLEOTIDE SEQUENCE [LARGE SCALE GENOMIC DNA]</scope>
    <source>
        <strain evidence="9">DSM 21679 / JCM 13881 / BCRC 17597 / SA1</strain>
    </source>
</reference>
<feature type="transmembrane region" description="Helical" evidence="6">
    <location>
        <begin position="749"/>
        <end position="772"/>
    </location>
</feature>
<dbReference type="STRING" id="1117647.M5M_03420"/>
<feature type="transmembrane region" description="Helical" evidence="6">
    <location>
        <begin position="414"/>
        <end position="437"/>
    </location>
</feature>
<sequence>MLSLRMLRRNARAQEVQILGLAVILAVALVTAISLFAGRLESAMVANANHFLAADRQVRSNAEIPEHWRLQADLAGVRQADTVEFASMVFNGDHAHLASVKAVSDDYPLLGELEIAGAPFSPVAPEVITRGPAPGEVWVEGRLFPLLGIQLGDRLEVGESELIVRRVLVKEPDRGQSFASFGARVLMNLADLPATGVIQDGSRASYRWLLSGEKESIDQLIKALDPALTVHQRVVTLEQAQGRVAENLARARSFLMLASVFGLLLAGIAVAIAAQRFCARHVDQVALLKSLGIVSNRIRALYFSQILWLCLIATGLGLFTGWALHWFIAESLVRLMDVVLPAPGLAPFLLGASAGFLCLALFALPPLWPLPTVAPIKVLRRETPVATTPGKIQLLLGVASFFALLWFYTQNITLSLIVVSAWVLVALVSVGLCLLGLRWMHRSASRLGSQWRLAAASLRSRQAETLLQLVVFGSALMLLASLLVMRGSLLDEWRMQLPKDAPNHFVVNVAPHELTGFEQLLSEAGRQHRGLYPMVRGRITAVNGEGVETLRPEREDREGPEALTRELNLSWSESLPEGNQLVSGEWWGDSAEGDVAISVEQELAKNLGLELGDTVTFSIGGLELNARVASTRSLRWDSFTPNFYVLFSPGALQNFAPMYMTSFYAPDDGGRFVASIIKAHPTALVIEMDKIFDQIRQVVEQVSGAVELVFWIVLVASLLVLLAAVSASMEARTQELGLLRALGASPGLLRWRLVIEFAALGGLAGLLAAFGAEGFLFALQTFIFKMAPQWHPVVWGLTPLFGALVIGALGILRCQHLLRIEPAQVLRTV</sequence>
<organism evidence="8 9">
    <name type="scientific">Simiduia agarivorans (strain DSM 21679 / JCM 13881 / BCRC 17597 / SA1)</name>
    <dbReference type="NCBI Taxonomy" id="1117647"/>
    <lineage>
        <taxon>Bacteria</taxon>
        <taxon>Pseudomonadati</taxon>
        <taxon>Pseudomonadota</taxon>
        <taxon>Gammaproteobacteria</taxon>
        <taxon>Cellvibrionales</taxon>
        <taxon>Cellvibrionaceae</taxon>
        <taxon>Simiduia</taxon>
    </lineage>
</organism>
<feature type="transmembrane region" description="Helical" evidence="6">
    <location>
        <begin position="348"/>
        <end position="370"/>
    </location>
</feature>
<feature type="transmembrane region" description="Helical" evidence="6">
    <location>
        <begin position="708"/>
        <end position="728"/>
    </location>
</feature>
<dbReference type="eggNOG" id="COG3127">
    <property type="taxonomic scope" value="Bacteria"/>
</dbReference>
<comment type="subcellular location">
    <subcellularLocation>
        <location evidence="1">Cell membrane</location>
        <topology evidence="1">Multi-pass membrane protein</topology>
    </subcellularLocation>
</comment>
<dbReference type="GO" id="GO:0005886">
    <property type="term" value="C:plasma membrane"/>
    <property type="evidence" value="ECO:0007669"/>
    <property type="project" value="UniProtKB-SubCell"/>
</dbReference>
<dbReference type="KEGG" id="saga:M5M_03420"/>
<feature type="transmembrane region" description="Helical" evidence="6">
    <location>
        <begin position="306"/>
        <end position="328"/>
    </location>
</feature>
<feature type="transmembrane region" description="Helical" evidence="6">
    <location>
        <begin position="391"/>
        <end position="408"/>
    </location>
</feature>
<dbReference type="HOGENOM" id="CLU_009475_2_0_6"/>
<evidence type="ECO:0000256" key="3">
    <source>
        <dbReference type="ARBA" id="ARBA00022692"/>
    </source>
</evidence>
<dbReference type="PANTHER" id="PTHR30287">
    <property type="entry name" value="MEMBRANE COMPONENT OF PREDICTED ABC SUPERFAMILY METABOLITE UPTAKE TRANSPORTER"/>
    <property type="match status" value="1"/>
</dbReference>
<evidence type="ECO:0000256" key="6">
    <source>
        <dbReference type="SAM" id="Phobius"/>
    </source>
</evidence>
<evidence type="ECO:0000313" key="8">
    <source>
        <dbReference type="EMBL" id="AFU97893.1"/>
    </source>
</evidence>
<keyword evidence="9" id="KW-1185">Reference proteome</keyword>
<feature type="domain" description="ABC3 transporter permease C-terminal" evidence="7">
    <location>
        <begin position="709"/>
        <end position="822"/>
    </location>
</feature>
<proteinExistence type="predicted"/>
<accession>K4KIU2</accession>
<dbReference type="RefSeq" id="WP_015046066.1">
    <property type="nucleotide sequence ID" value="NC_018868.3"/>
</dbReference>
<dbReference type="InterPro" id="IPR003838">
    <property type="entry name" value="ABC3_permease_C"/>
</dbReference>
<name>K4KIU2_SIMAS</name>
<gene>
    <name evidence="8" type="ordered locus">M5M_03420</name>
</gene>
<evidence type="ECO:0000259" key="7">
    <source>
        <dbReference type="Pfam" id="PF02687"/>
    </source>
</evidence>
<evidence type="ECO:0000256" key="4">
    <source>
        <dbReference type="ARBA" id="ARBA00022989"/>
    </source>
</evidence>
<evidence type="ECO:0000256" key="5">
    <source>
        <dbReference type="ARBA" id="ARBA00023136"/>
    </source>
</evidence>
<keyword evidence="4 6" id="KW-1133">Transmembrane helix</keyword>
<dbReference type="Proteomes" id="UP000000466">
    <property type="component" value="Chromosome"/>
</dbReference>
<keyword evidence="3 6" id="KW-0812">Transmembrane</keyword>
<feature type="transmembrane region" description="Helical" evidence="6">
    <location>
        <begin position="254"/>
        <end position="274"/>
    </location>
</feature>
<evidence type="ECO:0000256" key="2">
    <source>
        <dbReference type="ARBA" id="ARBA00022475"/>
    </source>
</evidence>
<evidence type="ECO:0000313" key="9">
    <source>
        <dbReference type="Proteomes" id="UP000000466"/>
    </source>
</evidence>
<dbReference type="OrthoDB" id="5292592at2"/>
<dbReference type="Pfam" id="PF02687">
    <property type="entry name" value="FtsX"/>
    <property type="match status" value="2"/>
</dbReference>
<keyword evidence="5 6" id="KW-0472">Membrane</keyword>
<dbReference type="EMBL" id="CP003746">
    <property type="protein sequence ID" value="AFU97893.1"/>
    <property type="molecule type" value="Genomic_DNA"/>
</dbReference>
<dbReference type="PANTHER" id="PTHR30287:SF1">
    <property type="entry name" value="INNER MEMBRANE PROTEIN"/>
    <property type="match status" value="1"/>
</dbReference>
<dbReference type="InterPro" id="IPR038766">
    <property type="entry name" value="Membrane_comp_ABC_pdt"/>
</dbReference>
<keyword evidence="2" id="KW-1003">Cell membrane</keyword>
<feature type="domain" description="ABC3 transporter permease C-terminal" evidence="7">
    <location>
        <begin position="257"/>
        <end position="366"/>
    </location>
</feature>
<feature type="transmembrane region" description="Helical" evidence="6">
    <location>
        <begin position="792"/>
        <end position="812"/>
    </location>
</feature>